<feature type="compositionally biased region" description="Acidic residues" evidence="6">
    <location>
        <begin position="586"/>
        <end position="608"/>
    </location>
</feature>
<dbReference type="AlphaFoldDB" id="A0A8J4Q362"/>
<accession>A0A8J4Q362</accession>
<feature type="compositionally biased region" description="Basic and acidic residues" evidence="6">
    <location>
        <begin position="32"/>
        <end position="46"/>
    </location>
</feature>
<dbReference type="InterPro" id="IPR014813">
    <property type="entry name" value="Gnl3_N_dom"/>
</dbReference>
<dbReference type="Proteomes" id="UP000695562">
    <property type="component" value="Unassembled WGS sequence"/>
</dbReference>
<gene>
    <name evidence="8" type="ORF">CYY_001417</name>
</gene>
<name>A0A8J4Q362_9MYCE</name>
<dbReference type="FunFam" id="1.10.1580.10:FF:000002">
    <property type="entry name" value="Guanine nucleotide-binding protein-like 3 (nucleolar)-like"/>
    <property type="match status" value="1"/>
</dbReference>
<keyword evidence="4" id="KW-0342">GTP-binding</keyword>
<evidence type="ECO:0000256" key="1">
    <source>
        <dbReference type="ARBA" id="ARBA00004123"/>
    </source>
</evidence>
<feature type="region of interest" description="Disordered" evidence="6">
    <location>
        <begin position="65"/>
        <end position="86"/>
    </location>
</feature>
<dbReference type="Gene3D" id="3.40.50.300">
    <property type="entry name" value="P-loop containing nucleotide triphosphate hydrolases"/>
    <property type="match status" value="1"/>
</dbReference>
<feature type="compositionally biased region" description="Acidic residues" evidence="6">
    <location>
        <begin position="471"/>
        <end position="512"/>
    </location>
</feature>
<dbReference type="PANTHER" id="PTHR11089:SF30">
    <property type="entry name" value="GUANINE NUCLEOTIDE-BINDING PROTEIN-LIKE 3 HOMOLOG"/>
    <property type="match status" value="1"/>
</dbReference>
<feature type="compositionally biased region" description="Basic residues" evidence="6">
    <location>
        <begin position="10"/>
        <end position="31"/>
    </location>
</feature>
<dbReference type="InterPro" id="IPR050755">
    <property type="entry name" value="TRAFAC_YlqF/YawG_RiboMat"/>
</dbReference>
<dbReference type="InterPro" id="IPR027417">
    <property type="entry name" value="P-loop_NTPase"/>
</dbReference>
<feature type="domain" description="CP-type G" evidence="7">
    <location>
        <begin position="132"/>
        <end position="317"/>
    </location>
</feature>
<evidence type="ECO:0000313" key="9">
    <source>
        <dbReference type="Proteomes" id="UP000695562"/>
    </source>
</evidence>
<organism evidence="8 9">
    <name type="scientific">Polysphondylium violaceum</name>
    <dbReference type="NCBI Taxonomy" id="133409"/>
    <lineage>
        <taxon>Eukaryota</taxon>
        <taxon>Amoebozoa</taxon>
        <taxon>Evosea</taxon>
        <taxon>Eumycetozoa</taxon>
        <taxon>Dictyostelia</taxon>
        <taxon>Dictyosteliales</taxon>
        <taxon>Dictyosteliaceae</taxon>
        <taxon>Polysphondylium</taxon>
    </lineage>
</organism>
<dbReference type="GO" id="GO:0005730">
    <property type="term" value="C:nucleolus"/>
    <property type="evidence" value="ECO:0007669"/>
    <property type="project" value="TreeGrafter"/>
</dbReference>
<reference evidence="8" key="1">
    <citation type="submission" date="2020-01" db="EMBL/GenBank/DDBJ databases">
        <title>Development of genomics and gene disruption for Polysphondylium violaceum indicates a role for the polyketide synthase stlB in stalk morphogenesis.</title>
        <authorList>
            <person name="Narita B."/>
            <person name="Kawabe Y."/>
            <person name="Kin K."/>
            <person name="Saito T."/>
            <person name="Gibbs R."/>
            <person name="Kuspa A."/>
            <person name="Muzny D."/>
            <person name="Queller D."/>
            <person name="Richards S."/>
            <person name="Strassman J."/>
            <person name="Sucgang R."/>
            <person name="Worley K."/>
            <person name="Schaap P."/>
        </authorList>
    </citation>
    <scope>NUCLEOTIDE SEQUENCE</scope>
    <source>
        <strain evidence="8">QSvi11</strain>
    </source>
</reference>
<dbReference type="InterPro" id="IPR023179">
    <property type="entry name" value="GTP-bd_ortho_bundle_sf"/>
</dbReference>
<dbReference type="SUPFAM" id="SSF52540">
    <property type="entry name" value="P-loop containing nucleoside triphosphate hydrolases"/>
    <property type="match status" value="1"/>
</dbReference>
<feature type="compositionally biased region" description="Basic residues" evidence="6">
    <location>
        <begin position="560"/>
        <end position="572"/>
    </location>
</feature>
<dbReference type="CDD" id="cd04178">
    <property type="entry name" value="Nucleostemin_like"/>
    <property type="match status" value="1"/>
</dbReference>
<dbReference type="FunFam" id="3.40.50.300:FF:000493">
    <property type="entry name" value="Guanine nucleotide-binding protein-like 3-like protein"/>
    <property type="match status" value="1"/>
</dbReference>
<dbReference type="PROSITE" id="PS51721">
    <property type="entry name" value="G_CP"/>
    <property type="match status" value="1"/>
</dbReference>
<protein>
    <recommendedName>
        <fullName evidence="7">CP-type G domain-containing protein</fullName>
    </recommendedName>
</protein>
<evidence type="ECO:0000256" key="6">
    <source>
        <dbReference type="SAM" id="MobiDB-lite"/>
    </source>
</evidence>
<dbReference type="InterPro" id="IPR030378">
    <property type="entry name" value="G_CP_dom"/>
</dbReference>
<dbReference type="InterPro" id="IPR006073">
    <property type="entry name" value="GTP-bd"/>
</dbReference>
<keyword evidence="2" id="KW-0547">Nucleotide-binding</keyword>
<feature type="compositionally biased region" description="Low complexity" evidence="6">
    <location>
        <begin position="514"/>
        <end position="526"/>
    </location>
</feature>
<evidence type="ECO:0000256" key="5">
    <source>
        <dbReference type="ARBA" id="ARBA00023242"/>
    </source>
</evidence>
<evidence type="ECO:0000256" key="4">
    <source>
        <dbReference type="ARBA" id="ARBA00023134"/>
    </source>
</evidence>
<dbReference type="OrthoDB" id="10266128at2759"/>
<evidence type="ECO:0000256" key="3">
    <source>
        <dbReference type="ARBA" id="ARBA00023054"/>
    </source>
</evidence>
<sequence length="608" mass="69349">MGKQTASKRQSLHKKHKVEKKVAEHRRKIRKLARDNPKLTKSKKDPGIPNLWPFKEEMLHKIEMAKQKASDEKKKKKELRKVEQQRDLASMAMEAKQRDEEFNRKQEVKRQLKEQSGSFQKEIKDNSLKAFYREVKKVIESADVILQVLDARDPLGCRCLEVEQMILERYTGKKIVLILNKIDLVPKENVMLWLKYLRNFYPTLAFKCSTQNQKRNLGQSSVQPEAASKELLNATESLGAEQLLQLLKNYSRSLNIKTSVNVGIIGYPNVGKSSLINSLKRTRSVGVGATPGFTKVAQEVHLDKNVKLLDSPGIVPIRGAIDDNIILRNVVKLEKITDPIAPIDSILQRCSKEQILTIYEIADYSNTTEFLTSIANKRKKIIRGGVVDLKSAAISVIRDWTGGKIPFYTQPPKANPTGKAATIVSQFSEEFNIDQTDLISSLREKKSSEFASLEASDKSGQVDTSMFDNLEEEEMEEDDEEEMEDDDEEEMEEEDEDDDEDEEDEMDEDEDSILQYQQKLLQQQKQVVSATSKAISNGPKGKVQNLKDENDQYNPQSNKSNKKNAKKLKKKFGLITTSTGKNVRQDEDDEEQVDDDDEQDIDEDDVFN</sequence>
<evidence type="ECO:0000259" key="7">
    <source>
        <dbReference type="PROSITE" id="PS51721"/>
    </source>
</evidence>
<dbReference type="Gene3D" id="1.10.1580.10">
    <property type="match status" value="1"/>
</dbReference>
<dbReference type="Pfam" id="PF08701">
    <property type="entry name" value="GN3L_Grn1"/>
    <property type="match status" value="1"/>
</dbReference>
<dbReference type="Pfam" id="PF01926">
    <property type="entry name" value="MMR_HSR1"/>
    <property type="match status" value="1"/>
</dbReference>
<proteinExistence type="predicted"/>
<keyword evidence="3" id="KW-0175">Coiled coil</keyword>
<feature type="region of interest" description="Disordered" evidence="6">
    <location>
        <begin position="1"/>
        <end position="51"/>
    </location>
</feature>
<keyword evidence="5" id="KW-0539">Nucleus</keyword>
<comment type="subcellular location">
    <subcellularLocation>
        <location evidence="1">Nucleus</location>
    </subcellularLocation>
</comment>
<dbReference type="EMBL" id="AJWJ01000033">
    <property type="protein sequence ID" value="KAF2077292.1"/>
    <property type="molecule type" value="Genomic_DNA"/>
</dbReference>
<evidence type="ECO:0000313" key="8">
    <source>
        <dbReference type="EMBL" id="KAF2077292.1"/>
    </source>
</evidence>
<dbReference type="PANTHER" id="PTHR11089">
    <property type="entry name" value="GTP-BINDING PROTEIN-RELATED"/>
    <property type="match status" value="1"/>
</dbReference>
<feature type="region of interest" description="Disordered" evidence="6">
    <location>
        <begin position="471"/>
        <end position="608"/>
    </location>
</feature>
<dbReference type="GO" id="GO:0005525">
    <property type="term" value="F:GTP binding"/>
    <property type="evidence" value="ECO:0007669"/>
    <property type="project" value="UniProtKB-KW"/>
</dbReference>
<keyword evidence="9" id="KW-1185">Reference proteome</keyword>
<evidence type="ECO:0000256" key="2">
    <source>
        <dbReference type="ARBA" id="ARBA00022741"/>
    </source>
</evidence>
<comment type="caution">
    <text evidence="8">The sequence shown here is derived from an EMBL/GenBank/DDBJ whole genome shotgun (WGS) entry which is preliminary data.</text>
</comment>